<evidence type="ECO:0000313" key="1">
    <source>
        <dbReference type="EMBL" id="KAE9542973.1"/>
    </source>
</evidence>
<sequence>MTFHDFNSIILIEFHEDNEENTLKQSRNFHIHMLQFQTMRLVSDVKFSKKSRKTKKKKMTKKRQFLRKTSFCPNRFFFMVFKFLRNLSKTRKFATLRQRFIPNDFKYLLLFKNVDKIFLALSKYLKILYKVPHMHNFFLLAFEVQILTKILRGPRSTPSPNVQQNGTHYPYIAEIMLQFQTSGVVSNGKIFENFIIFEVQILTKIRQNHKYLQLFCNAINGDNLSTDQRHFYGLEFLFIPNYSIQFKYLLTRFTQHLLSCKSLLITNRANVYMINNDTLSVSTMGSGHTLRAK</sequence>
<dbReference type="AlphaFoldDB" id="A0A6G0U209"/>
<gene>
    <name evidence="1" type="ORF">AGLY_002884</name>
</gene>
<protein>
    <submittedName>
        <fullName evidence="1">Uncharacterized protein</fullName>
    </submittedName>
</protein>
<keyword evidence="2" id="KW-1185">Reference proteome</keyword>
<accession>A0A6G0U209</accession>
<organism evidence="1 2">
    <name type="scientific">Aphis glycines</name>
    <name type="common">Soybean aphid</name>
    <dbReference type="NCBI Taxonomy" id="307491"/>
    <lineage>
        <taxon>Eukaryota</taxon>
        <taxon>Metazoa</taxon>
        <taxon>Ecdysozoa</taxon>
        <taxon>Arthropoda</taxon>
        <taxon>Hexapoda</taxon>
        <taxon>Insecta</taxon>
        <taxon>Pterygota</taxon>
        <taxon>Neoptera</taxon>
        <taxon>Paraneoptera</taxon>
        <taxon>Hemiptera</taxon>
        <taxon>Sternorrhyncha</taxon>
        <taxon>Aphidomorpha</taxon>
        <taxon>Aphidoidea</taxon>
        <taxon>Aphididae</taxon>
        <taxon>Aphidini</taxon>
        <taxon>Aphis</taxon>
        <taxon>Aphis</taxon>
    </lineage>
</organism>
<proteinExistence type="predicted"/>
<dbReference type="Proteomes" id="UP000475862">
    <property type="component" value="Unassembled WGS sequence"/>
</dbReference>
<name>A0A6G0U209_APHGL</name>
<reference evidence="1 2" key="1">
    <citation type="submission" date="2019-08" db="EMBL/GenBank/DDBJ databases">
        <title>The genome of the soybean aphid Biotype 1, its phylome, world population structure and adaptation to the North American continent.</title>
        <authorList>
            <person name="Giordano R."/>
            <person name="Donthu R.K."/>
            <person name="Hernandez A.G."/>
            <person name="Wright C.L."/>
            <person name="Zimin A.V."/>
        </authorList>
    </citation>
    <scope>NUCLEOTIDE SEQUENCE [LARGE SCALE GENOMIC DNA]</scope>
    <source>
        <tissue evidence="1">Whole aphids</tissue>
    </source>
</reference>
<evidence type="ECO:0000313" key="2">
    <source>
        <dbReference type="Proteomes" id="UP000475862"/>
    </source>
</evidence>
<comment type="caution">
    <text evidence="1">The sequence shown here is derived from an EMBL/GenBank/DDBJ whole genome shotgun (WGS) entry which is preliminary data.</text>
</comment>
<dbReference type="EMBL" id="VYZN01000009">
    <property type="protein sequence ID" value="KAE9542973.1"/>
    <property type="molecule type" value="Genomic_DNA"/>
</dbReference>